<dbReference type="Proteomes" id="UP000597338">
    <property type="component" value="Unassembled WGS sequence"/>
</dbReference>
<evidence type="ECO:0000313" key="2">
    <source>
        <dbReference type="EMBL" id="GGC20186.1"/>
    </source>
</evidence>
<proteinExistence type="predicted"/>
<keyword evidence="3" id="KW-1185">Reference proteome</keyword>
<dbReference type="InterPro" id="IPR018490">
    <property type="entry name" value="cNMP-bd_dom_sf"/>
</dbReference>
<protein>
    <submittedName>
        <fullName evidence="2">Cyclic nucleotide-binding protein</fullName>
    </submittedName>
</protein>
<organism evidence="2 3">
    <name type="scientific">Parapedobacter defluvii</name>
    <dbReference type="NCBI Taxonomy" id="2045106"/>
    <lineage>
        <taxon>Bacteria</taxon>
        <taxon>Pseudomonadati</taxon>
        <taxon>Bacteroidota</taxon>
        <taxon>Sphingobacteriia</taxon>
        <taxon>Sphingobacteriales</taxon>
        <taxon>Sphingobacteriaceae</taxon>
        <taxon>Parapedobacter</taxon>
    </lineage>
</organism>
<dbReference type="CDD" id="cd00038">
    <property type="entry name" value="CAP_ED"/>
    <property type="match status" value="1"/>
</dbReference>
<dbReference type="Pfam" id="PF00027">
    <property type="entry name" value="cNMP_binding"/>
    <property type="match status" value="1"/>
</dbReference>
<name>A0ABQ1L9T7_9SPHI</name>
<accession>A0ABQ1L9T7</accession>
<dbReference type="Gene3D" id="2.60.120.10">
    <property type="entry name" value="Jelly Rolls"/>
    <property type="match status" value="1"/>
</dbReference>
<evidence type="ECO:0000313" key="3">
    <source>
        <dbReference type="Proteomes" id="UP000597338"/>
    </source>
</evidence>
<sequence>MRHCAHERIVALLNSIQPISAGLSESIRQHSKVVTTGKKVQLLHIGETCRSIYFILQGGVRTYYIDKEGNDITSWLLFEGELAISVYSFFSQRPSFEAIETIERCTLLALTHEKLSLLYRQHPEFNFIARHLTEQYYIRSEAKANALRMLSAKERYLDLLQNRPQLLTRVPLGYIASYLGFNQSTLSRIRSSI</sequence>
<dbReference type="InterPro" id="IPR014710">
    <property type="entry name" value="RmlC-like_jellyroll"/>
</dbReference>
<dbReference type="SUPFAM" id="SSF51206">
    <property type="entry name" value="cAMP-binding domain-like"/>
    <property type="match status" value="1"/>
</dbReference>
<dbReference type="InterPro" id="IPR000595">
    <property type="entry name" value="cNMP-bd_dom"/>
</dbReference>
<reference evidence="3" key="1">
    <citation type="journal article" date="2019" name="Int. J. Syst. Evol. Microbiol.">
        <title>The Global Catalogue of Microorganisms (GCM) 10K type strain sequencing project: providing services to taxonomists for standard genome sequencing and annotation.</title>
        <authorList>
            <consortium name="The Broad Institute Genomics Platform"/>
            <consortium name="The Broad Institute Genome Sequencing Center for Infectious Disease"/>
            <person name="Wu L."/>
            <person name="Ma J."/>
        </authorList>
    </citation>
    <scope>NUCLEOTIDE SEQUENCE [LARGE SCALE GENOMIC DNA]</scope>
    <source>
        <strain evidence="3">CGMCC 1.15342</strain>
    </source>
</reference>
<dbReference type="EMBL" id="BMIK01000002">
    <property type="protein sequence ID" value="GGC20186.1"/>
    <property type="molecule type" value="Genomic_DNA"/>
</dbReference>
<comment type="caution">
    <text evidence="2">The sequence shown here is derived from an EMBL/GenBank/DDBJ whole genome shotgun (WGS) entry which is preliminary data.</text>
</comment>
<evidence type="ECO:0000259" key="1">
    <source>
        <dbReference type="Pfam" id="PF00027"/>
    </source>
</evidence>
<gene>
    <name evidence="2" type="ORF">GCM10011386_10100</name>
</gene>
<feature type="domain" description="Cyclic nucleotide-binding" evidence="1">
    <location>
        <begin position="42"/>
        <end position="121"/>
    </location>
</feature>